<dbReference type="Proteomes" id="UP000001861">
    <property type="component" value="Unassembled WGS sequence"/>
</dbReference>
<dbReference type="GeneID" id="6017805"/>
<reference evidence="10 11" key="1">
    <citation type="journal article" date="2010" name="Proc. Natl. Acad. Sci. U.S.A.">
        <title>Insights into evolution of multicellular fungi from the assembled chromosomes of the mushroom Coprinopsis cinerea (Coprinus cinereus).</title>
        <authorList>
            <person name="Stajich J.E."/>
            <person name="Wilke S.K."/>
            <person name="Ahren D."/>
            <person name="Au C.H."/>
            <person name="Birren B.W."/>
            <person name="Borodovsky M."/>
            <person name="Burns C."/>
            <person name="Canback B."/>
            <person name="Casselton L.A."/>
            <person name="Cheng C.K."/>
            <person name="Deng J."/>
            <person name="Dietrich F.S."/>
            <person name="Fargo D.C."/>
            <person name="Farman M.L."/>
            <person name="Gathman A.C."/>
            <person name="Goldberg J."/>
            <person name="Guigo R."/>
            <person name="Hoegger P.J."/>
            <person name="Hooker J.B."/>
            <person name="Huggins A."/>
            <person name="James T.Y."/>
            <person name="Kamada T."/>
            <person name="Kilaru S."/>
            <person name="Kodira C."/>
            <person name="Kues U."/>
            <person name="Kupfer D."/>
            <person name="Kwan H.S."/>
            <person name="Lomsadze A."/>
            <person name="Li W."/>
            <person name="Lilly W.W."/>
            <person name="Ma L.J."/>
            <person name="Mackey A.J."/>
            <person name="Manning G."/>
            <person name="Martin F."/>
            <person name="Muraguchi H."/>
            <person name="Natvig D.O."/>
            <person name="Palmerini H."/>
            <person name="Ramesh M.A."/>
            <person name="Rehmeyer C.J."/>
            <person name="Roe B.A."/>
            <person name="Shenoy N."/>
            <person name="Stanke M."/>
            <person name="Ter-Hovhannisyan V."/>
            <person name="Tunlid A."/>
            <person name="Velagapudi R."/>
            <person name="Vision T.J."/>
            <person name="Zeng Q."/>
            <person name="Zolan M.E."/>
            <person name="Pukkila P.J."/>
        </authorList>
    </citation>
    <scope>NUCLEOTIDE SEQUENCE [LARGE SCALE GENOMIC DNA]</scope>
    <source>
        <strain evidence="11">Okayama-7 / 130 / ATCC MYA-4618 / FGSC 9003</strain>
    </source>
</reference>
<evidence type="ECO:0000256" key="8">
    <source>
        <dbReference type="PROSITE-ProRule" id="PRU10056"/>
    </source>
</evidence>
<dbReference type="AlphaFoldDB" id="A8PG30"/>
<dbReference type="OMA" id="FCANATP"/>
<dbReference type="VEuPathDB" id="FungiDB:CC1G_08276"/>
<evidence type="ECO:0000256" key="4">
    <source>
        <dbReference type="ARBA" id="ARBA00023295"/>
    </source>
</evidence>
<evidence type="ECO:0000256" key="6">
    <source>
        <dbReference type="PIRSR" id="PIRSR001100-1"/>
    </source>
</evidence>
<keyword evidence="2 9" id="KW-0136">Cellulose degradation</keyword>
<evidence type="ECO:0000313" key="10">
    <source>
        <dbReference type="EMBL" id="EAU80669.1"/>
    </source>
</evidence>
<dbReference type="SUPFAM" id="SSF51989">
    <property type="entry name" value="Glycosyl hydrolases family 6, cellulases"/>
    <property type="match status" value="1"/>
</dbReference>
<feature type="binding site" evidence="7">
    <location>
        <position position="256"/>
    </location>
    <ligand>
        <name>substrate</name>
    </ligand>
</feature>
<dbReference type="PRINTS" id="PR00733">
    <property type="entry name" value="GLHYDRLASE6"/>
</dbReference>
<dbReference type="eggNOG" id="ENOG502SATK">
    <property type="taxonomic scope" value="Eukaryota"/>
</dbReference>
<dbReference type="RefSeq" id="XP_001841132.1">
    <property type="nucleotide sequence ID" value="XM_001841080.1"/>
</dbReference>
<feature type="binding site" evidence="7">
    <location>
        <position position="316"/>
    </location>
    <ligand>
        <name>substrate</name>
    </ligand>
</feature>
<dbReference type="InterPro" id="IPR016288">
    <property type="entry name" value="Beta_cellobiohydrolase"/>
</dbReference>
<keyword evidence="5 9" id="KW-0624">Polysaccharide degradation</keyword>
<name>A8PG30_COPC7</name>
<dbReference type="Gene3D" id="3.20.20.40">
    <property type="entry name" value="1, 4-beta cellobiohydrolase"/>
    <property type="match status" value="1"/>
</dbReference>
<keyword evidence="1 9" id="KW-0378">Hydrolase</keyword>
<comment type="similarity">
    <text evidence="9">Belongs to the glycosyl hydrolase family 6.</text>
</comment>
<dbReference type="KEGG" id="cci:CC1G_08276"/>
<evidence type="ECO:0000256" key="7">
    <source>
        <dbReference type="PIRSR" id="PIRSR001100-2"/>
    </source>
</evidence>
<evidence type="ECO:0000313" key="11">
    <source>
        <dbReference type="Proteomes" id="UP000001861"/>
    </source>
</evidence>
<feature type="active site" evidence="8">
    <location>
        <position position="121"/>
    </location>
</feature>
<dbReference type="EC" id="3.2.1.-" evidence="9"/>
<feature type="binding site" evidence="7">
    <location>
        <position position="351"/>
    </location>
    <ligand>
        <name>substrate</name>
    </ligand>
</feature>
<dbReference type="GO" id="GO:0004553">
    <property type="term" value="F:hydrolase activity, hydrolyzing O-glycosyl compounds"/>
    <property type="evidence" value="ECO:0007669"/>
    <property type="project" value="InterPro"/>
</dbReference>
<organism evidence="10 11">
    <name type="scientific">Coprinopsis cinerea (strain Okayama-7 / 130 / ATCC MYA-4618 / FGSC 9003)</name>
    <name type="common">Inky cap fungus</name>
    <name type="synonym">Hormographiella aspergillata</name>
    <dbReference type="NCBI Taxonomy" id="240176"/>
    <lineage>
        <taxon>Eukaryota</taxon>
        <taxon>Fungi</taxon>
        <taxon>Dikarya</taxon>
        <taxon>Basidiomycota</taxon>
        <taxon>Agaricomycotina</taxon>
        <taxon>Agaricomycetes</taxon>
        <taxon>Agaricomycetidae</taxon>
        <taxon>Agaricales</taxon>
        <taxon>Agaricineae</taxon>
        <taxon>Psathyrellaceae</taxon>
        <taxon>Coprinopsis</taxon>
    </lineage>
</organism>
<keyword evidence="4 9" id="KW-0326">Glycosidase</keyword>
<dbReference type="GO" id="GO:0030245">
    <property type="term" value="P:cellulose catabolic process"/>
    <property type="evidence" value="ECO:0007669"/>
    <property type="project" value="UniProtKB-KW"/>
</dbReference>
<proteinExistence type="inferred from homology"/>
<accession>A8PG30</accession>
<dbReference type="PANTHER" id="PTHR34876:SF10">
    <property type="entry name" value="GLUCANASE"/>
    <property type="match status" value="1"/>
</dbReference>
<protein>
    <recommendedName>
        <fullName evidence="9">Glucanase</fullName>
        <ecNumber evidence="9">3.2.1.-</ecNumber>
    </recommendedName>
</protein>
<dbReference type="STRING" id="240176.A8PG30"/>
<dbReference type="InParanoid" id="A8PG30"/>
<dbReference type="EMBL" id="AACS02000002">
    <property type="protein sequence ID" value="EAU80669.1"/>
    <property type="molecule type" value="Genomic_DNA"/>
</dbReference>
<evidence type="ECO:0000256" key="5">
    <source>
        <dbReference type="ARBA" id="ARBA00023326"/>
    </source>
</evidence>
<evidence type="ECO:0000256" key="2">
    <source>
        <dbReference type="ARBA" id="ARBA00023001"/>
    </source>
</evidence>
<dbReference type="OrthoDB" id="64893at2759"/>
<feature type="binding site" evidence="7">
    <location>
        <position position="217"/>
    </location>
    <ligand>
        <name>substrate</name>
    </ligand>
</feature>
<feature type="chain" id="PRO_5005122001" description="Glucanase" evidence="9">
    <location>
        <begin position="20"/>
        <end position="403"/>
    </location>
</feature>
<dbReference type="Pfam" id="PF01341">
    <property type="entry name" value="Glyco_hydro_6"/>
    <property type="match status" value="1"/>
</dbReference>
<dbReference type="PIRSF" id="PIRSF001100">
    <property type="entry name" value="Beta_cellobiohydrolase"/>
    <property type="match status" value="1"/>
</dbReference>
<feature type="binding site" evidence="7">
    <location>
        <position position="80"/>
    </location>
    <ligand>
        <name>substrate</name>
    </ligand>
</feature>
<feature type="binding site" evidence="7">
    <location>
        <position position="347"/>
    </location>
    <ligand>
        <name>substrate</name>
    </ligand>
</feature>
<feature type="active site" description="Proton acceptor" evidence="6">
    <location>
        <position position="353"/>
    </location>
</feature>
<evidence type="ECO:0000256" key="3">
    <source>
        <dbReference type="ARBA" id="ARBA00023277"/>
    </source>
</evidence>
<keyword evidence="9" id="KW-0732">Signal</keyword>
<gene>
    <name evidence="10" type="ORF">CC1G_08276</name>
</gene>
<dbReference type="SMR" id="A8PG30"/>
<evidence type="ECO:0000256" key="1">
    <source>
        <dbReference type="ARBA" id="ARBA00022801"/>
    </source>
</evidence>
<dbReference type="PROSITE" id="PS00655">
    <property type="entry name" value="GLYCOSYL_HYDROL_F6_1"/>
    <property type="match status" value="1"/>
</dbReference>
<keyword evidence="3 9" id="KW-0119">Carbohydrate metabolism</keyword>
<feature type="binding site" evidence="7">
    <location>
        <position position="214"/>
    </location>
    <ligand>
        <name>substrate</name>
    </ligand>
</feature>
<dbReference type="InterPro" id="IPR036434">
    <property type="entry name" value="Beta_cellobiohydrolase_sf"/>
</dbReference>
<feature type="active site" description="Proton donor" evidence="6">
    <location>
        <position position="169"/>
    </location>
</feature>
<keyword evidence="11" id="KW-1185">Reference proteome</keyword>
<dbReference type="PANTHER" id="PTHR34876">
    <property type="match status" value="1"/>
</dbReference>
<feature type="signal peptide" evidence="9">
    <location>
        <begin position="1"/>
        <end position="19"/>
    </location>
</feature>
<comment type="caution">
    <text evidence="10">The sequence shown here is derived from an EMBL/GenBank/DDBJ whole genome shotgun (WGS) entry which is preliminary data.</text>
</comment>
<dbReference type="InterPro" id="IPR001524">
    <property type="entry name" value="Glyco_hydro_6_CS"/>
</dbReference>
<sequence length="403" mass="44245">MKFLNLLAALVAVAPLSLAAPSASFERRQGSVNPYIGRSPLVIKSYAEKLEETIAYFEAQGDELNAARTRTVQGIPTFAWISDSATIDTIQPLIADAVAHQEASGEQVLVQLVIYNLPDRDCAAKASDGEFHLDDDGANKYRAYVDRIVAELSTADADKLHFSIVLEPDSLGNMVTNMHVPKCQGAATAYKEGIAYTIASLQKPNIDLYIDAAHGGWLGWNDNLRPSAEIFKETLDLARQITPNATVRGLAINVSNYNPYKTRAREDYTEWNNAYDEWNYVKTLTPHLQAVGFPAQFIVDQGRSGREGIRTEWGQWCNIRNAGFGIRPTTDQAIVDSANVDAIVWVKPGGESDGTSDVNAVRFDENCRSPASHVPAPEAGEWFNEFVVNLVINANPPLEPTYA</sequence>
<evidence type="ECO:0000256" key="9">
    <source>
        <dbReference type="RuleBase" id="RU361186"/>
    </source>
</evidence>